<evidence type="ECO:0000256" key="12">
    <source>
        <dbReference type="ARBA" id="ARBA00038429"/>
    </source>
</evidence>
<feature type="domain" description="Beta-mannosidase Ig-fold" evidence="16">
    <location>
        <begin position="778"/>
        <end position="832"/>
    </location>
</feature>
<evidence type="ECO:0000256" key="10">
    <source>
        <dbReference type="ARBA" id="ARBA00023295"/>
    </source>
</evidence>
<evidence type="ECO:0000259" key="18">
    <source>
        <dbReference type="Pfam" id="PF22666"/>
    </source>
</evidence>
<dbReference type="InterPro" id="IPR041625">
    <property type="entry name" value="Beta-mannosidase_Ig"/>
</dbReference>
<evidence type="ECO:0000256" key="5">
    <source>
        <dbReference type="ARBA" id="ARBA00012754"/>
    </source>
</evidence>
<dbReference type="AlphaFoldDB" id="A0A1L9P3A9"/>
<dbReference type="Gene3D" id="2.60.120.260">
    <property type="entry name" value="Galactose-binding domain-like"/>
    <property type="match status" value="1"/>
</dbReference>
<dbReference type="PANTHER" id="PTHR43730:SF1">
    <property type="entry name" value="BETA-MANNOSIDASE"/>
    <property type="match status" value="1"/>
</dbReference>
<dbReference type="Pfam" id="PF22666">
    <property type="entry name" value="Glyco_hydro_2_N2"/>
    <property type="match status" value="1"/>
</dbReference>
<comment type="similarity">
    <text evidence="12">Belongs to the glycosyl hydrolase 2 family. Beta-mannosidase B subfamily.</text>
</comment>
<dbReference type="InterPro" id="IPR013783">
    <property type="entry name" value="Ig-like_fold"/>
</dbReference>
<evidence type="ECO:0000256" key="4">
    <source>
        <dbReference type="ARBA" id="ARBA00011738"/>
    </source>
</evidence>
<evidence type="ECO:0000313" key="19">
    <source>
        <dbReference type="EMBL" id="OJI95924.1"/>
    </source>
</evidence>
<dbReference type="UniPathway" id="UPA00280"/>
<evidence type="ECO:0000313" key="20">
    <source>
        <dbReference type="Proteomes" id="UP000184073"/>
    </source>
</evidence>
<evidence type="ECO:0000256" key="13">
    <source>
        <dbReference type="ARBA" id="ARBA00041069"/>
    </source>
</evidence>
<evidence type="ECO:0000259" key="16">
    <source>
        <dbReference type="Pfam" id="PF17753"/>
    </source>
</evidence>
<evidence type="ECO:0000256" key="2">
    <source>
        <dbReference type="ARBA" id="ARBA00004613"/>
    </source>
</evidence>
<keyword evidence="7" id="KW-0378">Hydrolase</keyword>
<dbReference type="PANTHER" id="PTHR43730">
    <property type="entry name" value="BETA-MANNOSIDASE"/>
    <property type="match status" value="1"/>
</dbReference>
<evidence type="ECO:0000256" key="7">
    <source>
        <dbReference type="ARBA" id="ARBA00022801"/>
    </source>
</evidence>
<dbReference type="RefSeq" id="XP_040661687.1">
    <property type="nucleotide sequence ID" value="XM_040809511.1"/>
</dbReference>
<dbReference type="GeneID" id="63725022"/>
<dbReference type="STRING" id="1036611.A0A1L9P3A9"/>
<dbReference type="SUPFAM" id="SSF49785">
    <property type="entry name" value="Galactose-binding domain-like"/>
    <property type="match status" value="1"/>
</dbReference>
<organism evidence="19 20">
    <name type="scientific">Aspergillus versicolor CBS 583.65</name>
    <dbReference type="NCBI Taxonomy" id="1036611"/>
    <lineage>
        <taxon>Eukaryota</taxon>
        <taxon>Fungi</taxon>
        <taxon>Dikarya</taxon>
        <taxon>Ascomycota</taxon>
        <taxon>Pezizomycotina</taxon>
        <taxon>Eurotiomycetes</taxon>
        <taxon>Eurotiomycetidae</taxon>
        <taxon>Eurotiales</taxon>
        <taxon>Aspergillaceae</taxon>
        <taxon>Aspergillus</taxon>
        <taxon>Aspergillus subgen. Nidulantes</taxon>
    </lineage>
</organism>
<feature type="domain" description="Mannosidase Ig/CBM-like" evidence="17">
    <location>
        <begin position="683"/>
        <end position="773"/>
    </location>
</feature>
<proteinExistence type="inferred from homology"/>
<reference evidence="20" key="1">
    <citation type="journal article" date="2017" name="Genome Biol.">
        <title>Comparative genomics reveals high biological diversity and specific adaptations in the industrially and medically important fungal genus Aspergillus.</title>
        <authorList>
            <person name="de Vries R.P."/>
            <person name="Riley R."/>
            <person name="Wiebenga A."/>
            <person name="Aguilar-Osorio G."/>
            <person name="Amillis S."/>
            <person name="Uchima C.A."/>
            <person name="Anderluh G."/>
            <person name="Asadollahi M."/>
            <person name="Askin M."/>
            <person name="Barry K."/>
            <person name="Battaglia E."/>
            <person name="Bayram O."/>
            <person name="Benocci T."/>
            <person name="Braus-Stromeyer S.A."/>
            <person name="Caldana C."/>
            <person name="Canovas D."/>
            <person name="Cerqueira G.C."/>
            <person name="Chen F."/>
            <person name="Chen W."/>
            <person name="Choi C."/>
            <person name="Clum A."/>
            <person name="Dos Santos R.A."/>
            <person name="Damasio A.R."/>
            <person name="Diallinas G."/>
            <person name="Emri T."/>
            <person name="Fekete E."/>
            <person name="Flipphi M."/>
            <person name="Freyberg S."/>
            <person name="Gallo A."/>
            <person name="Gournas C."/>
            <person name="Habgood R."/>
            <person name="Hainaut M."/>
            <person name="Harispe M.L."/>
            <person name="Henrissat B."/>
            <person name="Hilden K.S."/>
            <person name="Hope R."/>
            <person name="Hossain A."/>
            <person name="Karabika E."/>
            <person name="Karaffa L."/>
            <person name="Karanyi Z."/>
            <person name="Krasevec N."/>
            <person name="Kuo A."/>
            <person name="Kusch H."/>
            <person name="LaButti K."/>
            <person name="Lagendijk E.L."/>
            <person name="Lapidus A."/>
            <person name="Levasseur A."/>
            <person name="Lindquist E."/>
            <person name="Lipzen A."/>
            <person name="Logrieco A.F."/>
            <person name="MacCabe A."/>
            <person name="Maekelae M.R."/>
            <person name="Malavazi I."/>
            <person name="Melin P."/>
            <person name="Meyer V."/>
            <person name="Mielnichuk N."/>
            <person name="Miskei M."/>
            <person name="Molnar A.P."/>
            <person name="Mule G."/>
            <person name="Ngan C.Y."/>
            <person name="Orejas M."/>
            <person name="Orosz E."/>
            <person name="Ouedraogo J.P."/>
            <person name="Overkamp K.M."/>
            <person name="Park H.-S."/>
            <person name="Perrone G."/>
            <person name="Piumi F."/>
            <person name="Punt P.J."/>
            <person name="Ram A.F."/>
            <person name="Ramon A."/>
            <person name="Rauscher S."/>
            <person name="Record E."/>
            <person name="Riano-Pachon D.M."/>
            <person name="Robert V."/>
            <person name="Roehrig J."/>
            <person name="Ruller R."/>
            <person name="Salamov A."/>
            <person name="Salih N.S."/>
            <person name="Samson R.A."/>
            <person name="Sandor E."/>
            <person name="Sanguinetti M."/>
            <person name="Schuetze T."/>
            <person name="Sepcic K."/>
            <person name="Shelest E."/>
            <person name="Sherlock G."/>
            <person name="Sophianopoulou V."/>
            <person name="Squina F.M."/>
            <person name="Sun H."/>
            <person name="Susca A."/>
            <person name="Todd R.B."/>
            <person name="Tsang A."/>
            <person name="Unkles S.E."/>
            <person name="van de Wiele N."/>
            <person name="van Rossen-Uffink D."/>
            <person name="Oliveira J.V."/>
            <person name="Vesth T.C."/>
            <person name="Visser J."/>
            <person name="Yu J.-H."/>
            <person name="Zhou M."/>
            <person name="Andersen M.R."/>
            <person name="Archer D.B."/>
            <person name="Baker S.E."/>
            <person name="Benoit I."/>
            <person name="Brakhage A.A."/>
            <person name="Braus G.H."/>
            <person name="Fischer R."/>
            <person name="Frisvad J.C."/>
            <person name="Goldman G.H."/>
            <person name="Houbraken J."/>
            <person name="Oakley B."/>
            <person name="Pocsi I."/>
            <person name="Scazzocchio C."/>
            <person name="Seiboth B."/>
            <person name="vanKuyk P.A."/>
            <person name="Wortman J."/>
            <person name="Dyer P.S."/>
            <person name="Grigoriev I.V."/>
        </authorList>
    </citation>
    <scope>NUCLEOTIDE SEQUENCE [LARGE SCALE GENOMIC DNA]</scope>
    <source>
        <strain evidence="20">CBS 583.65</strain>
    </source>
</reference>
<dbReference type="SUPFAM" id="SSF49303">
    <property type="entry name" value="beta-Galactosidase/glucuronidase domain"/>
    <property type="match status" value="2"/>
</dbReference>
<sequence>MSESFQSIALERGWTFRDAEDGPVLPVSKVPTVVHQDLLDNEIIPDPFVGLNEQEFEWVGHRDWIYRTTFSTPEKHSQGKRCSLLFEGLDTFATVRLNDTVILESDNMFIPYQVDVTDVVIWSETESNQNILEILFESPIRRGREVVNSHPEHRYIAHQTEVGRLGARKAAYHWGWDWGPILITSGPWRPIRLETYADKIEDLWMQSVVSEDLGSCSGTLHVRTAGRSAERIQFQLRAHEEIVFSSETTVGESGMGEVKFKLDKPALWHPHGYGQQKRYELHAELSKGDTIVHEVSKKVGFRRVELVQDKDDHGQSFYFRVNNIDIFASGSCWIPGESFLPRLTEVKYQDWLKLMVEGNQNMVRIWGGGIFEPEIFYETCDELGIMVWQDFLFACASYPTYPEYLASVEDEARANMRLLRHHPSIIIYAGNNEDYQIQQTYNLTYDYDNDKNPESWLKSSFPARYIYEYLLPKVVEEECPGLPYHPSSPWGGGKHTTDPTIGDIHQWDVWHGTMQPYQNLPSMGGRFISEFGMEAYPHMHTIDAFIDKPAEKYHQSLTMDFRNKARDHERRLGSYILQNFKVKEDFKSYLHLSQLTQSETMAFAYKSWRREWDHAQNRRCGGILVWQLNDCWPTISWAVVDYFLIKKPAFYAIARASQSLAIGVSRTYHEWVSGHARPPSSSRFDVWVSSSIVEPVSVSVEVRYVSIATGEDIKPRSSFDDIQIRPNGSTDVLSDTIDYTQDPTIQPIVISAKLLAKGKIISQDIDWPQPLKYLDLRDRGVKVEYLASESTIRVTAAKPTKGLVFEERPGLWFSDNGFDVVPGEDKVIAVKGINGQEGIPYWTYLEDDRA</sequence>
<dbReference type="InterPro" id="IPR054593">
    <property type="entry name" value="Beta-mannosidase-like_N2"/>
</dbReference>
<keyword evidence="11" id="KW-0624">Polysaccharide degradation</keyword>
<dbReference type="Pfam" id="PF00703">
    <property type="entry name" value="Glyco_hydro_2"/>
    <property type="match status" value="1"/>
</dbReference>
<evidence type="ECO:0000259" key="15">
    <source>
        <dbReference type="Pfam" id="PF00703"/>
    </source>
</evidence>
<dbReference type="InterPro" id="IPR050887">
    <property type="entry name" value="Beta-mannosidase_GH2"/>
</dbReference>
<keyword evidence="6" id="KW-0964">Secreted</keyword>
<gene>
    <name evidence="19" type="ORF">ASPVEDRAFT_22955</name>
</gene>
<dbReference type="GO" id="GO:0006516">
    <property type="term" value="P:glycoprotein catabolic process"/>
    <property type="evidence" value="ECO:0007669"/>
    <property type="project" value="TreeGrafter"/>
</dbReference>
<comment type="subcellular location">
    <subcellularLocation>
        <location evidence="2">Secreted</location>
    </subcellularLocation>
</comment>
<dbReference type="Gene3D" id="2.60.40.10">
    <property type="entry name" value="Immunoglobulins"/>
    <property type="match status" value="1"/>
</dbReference>
<dbReference type="FunFam" id="2.60.120.260:FF:000118">
    <property type="entry name" value="Beta-mannosidase B"/>
    <property type="match status" value="1"/>
</dbReference>
<dbReference type="Pfam" id="PF17786">
    <property type="entry name" value="Mannosidase_ig"/>
    <property type="match status" value="1"/>
</dbReference>
<dbReference type="SUPFAM" id="SSF51445">
    <property type="entry name" value="(Trans)glycosidases"/>
    <property type="match status" value="1"/>
</dbReference>
<dbReference type="InterPro" id="IPR008979">
    <property type="entry name" value="Galactose-bd-like_sf"/>
</dbReference>
<keyword evidence="20" id="KW-1185">Reference proteome</keyword>
<keyword evidence="8" id="KW-0325">Glycoprotein</keyword>
<dbReference type="Proteomes" id="UP000184073">
    <property type="component" value="Unassembled WGS sequence"/>
</dbReference>
<evidence type="ECO:0000259" key="17">
    <source>
        <dbReference type="Pfam" id="PF17786"/>
    </source>
</evidence>
<comment type="catalytic activity">
    <reaction evidence="1">
        <text>Hydrolysis of terminal, non-reducing beta-D-mannose residues in beta-D-mannosides.</text>
        <dbReference type="EC" id="3.2.1.25"/>
    </reaction>
</comment>
<evidence type="ECO:0000256" key="11">
    <source>
        <dbReference type="ARBA" id="ARBA00023326"/>
    </source>
</evidence>
<dbReference type="InterPro" id="IPR006102">
    <property type="entry name" value="Ig-like_GH2"/>
</dbReference>
<dbReference type="OrthoDB" id="2866996at2759"/>
<comment type="subunit">
    <text evidence="4">Homodimer.</text>
</comment>
<dbReference type="InterPro" id="IPR036156">
    <property type="entry name" value="Beta-gal/glucu_dom_sf"/>
</dbReference>
<name>A0A1L9P3A9_ASPVE</name>
<evidence type="ECO:0000256" key="14">
    <source>
        <dbReference type="ARBA" id="ARBA00041614"/>
    </source>
</evidence>
<accession>A0A1L9P3A9</accession>
<feature type="domain" description="Glycoside hydrolase family 2 immunoglobulin-like beta-sandwich" evidence="15">
    <location>
        <begin position="200"/>
        <end position="302"/>
    </location>
</feature>
<dbReference type="EMBL" id="KV878125">
    <property type="protein sequence ID" value="OJI95924.1"/>
    <property type="molecule type" value="Genomic_DNA"/>
</dbReference>
<dbReference type="InterPro" id="IPR041447">
    <property type="entry name" value="Mannosidase_ig"/>
</dbReference>
<evidence type="ECO:0000256" key="6">
    <source>
        <dbReference type="ARBA" id="ARBA00022525"/>
    </source>
</evidence>
<dbReference type="GO" id="GO:0005576">
    <property type="term" value="C:extracellular region"/>
    <property type="evidence" value="ECO:0007669"/>
    <property type="project" value="UniProtKB-SubCell"/>
</dbReference>
<dbReference type="GO" id="GO:0000272">
    <property type="term" value="P:polysaccharide catabolic process"/>
    <property type="evidence" value="ECO:0007669"/>
    <property type="project" value="UniProtKB-KW"/>
</dbReference>
<evidence type="ECO:0000256" key="3">
    <source>
        <dbReference type="ARBA" id="ARBA00004740"/>
    </source>
</evidence>
<dbReference type="EC" id="3.2.1.25" evidence="5"/>
<dbReference type="InterPro" id="IPR017853">
    <property type="entry name" value="GH"/>
</dbReference>
<dbReference type="Pfam" id="PF17753">
    <property type="entry name" value="Ig_mannosidase"/>
    <property type="match status" value="1"/>
</dbReference>
<feature type="domain" description="Beta-mannosidase-like galactose-binding" evidence="18">
    <location>
        <begin position="14"/>
        <end position="189"/>
    </location>
</feature>
<protein>
    <recommendedName>
        <fullName evidence="13">Beta-mannosidase B</fullName>
        <ecNumber evidence="5">3.2.1.25</ecNumber>
    </recommendedName>
    <alternativeName>
        <fullName evidence="14">Mannanase B</fullName>
    </alternativeName>
</protein>
<keyword evidence="10" id="KW-0326">Glycosidase</keyword>
<dbReference type="VEuPathDB" id="FungiDB:ASPVEDRAFT_22955"/>
<keyword evidence="9" id="KW-0119">Carbohydrate metabolism</keyword>
<comment type="pathway">
    <text evidence="3">Glycan metabolism; N-glycan degradation.</text>
</comment>
<dbReference type="GO" id="GO:0004567">
    <property type="term" value="F:beta-mannosidase activity"/>
    <property type="evidence" value="ECO:0007669"/>
    <property type="project" value="UniProtKB-EC"/>
</dbReference>
<dbReference type="FunFam" id="3.20.20.80:FF:000050">
    <property type="entry name" value="Beta-mannosidase B"/>
    <property type="match status" value="1"/>
</dbReference>
<evidence type="ECO:0000256" key="9">
    <source>
        <dbReference type="ARBA" id="ARBA00023277"/>
    </source>
</evidence>
<evidence type="ECO:0000256" key="8">
    <source>
        <dbReference type="ARBA" id="ARBA00023180"/>
    </source>
</evidence>
<dbReference type="Gene3D" id="3.20.20.80">
    <property type="entry name" value="Glycosidases"/>
    <property type="match status" value="1"/>
</dbReference>
<evidence type="ECO:0000256" key="1">
    <source>
        <dbReference type="ARBA" id="ARBA00000829"/>
    </source>
</evidence>